<feature type="non-terminal residue" evidence="3">
    <location>
        <position position="299"/>
    </location>
</feature>
<feature type="domain" description="Calcineurin-like phosphoesterase" evidence="2">
    <location>
        <begin position="65"/>
        <end position="282"/>
    </location>
</feature>
<evidence type="ECO:0000313" key="3">
    <source>
        <dbReference type="EMBL" id="ORY97545.1"/>
    </source>
</evidence>
<sequence>KRPSKKWMWTGLGLLAFAIVVVVVVVPSVVVTRQKQHQNDYAHAISRYGNITQMIRPDGIDQKNRIFIIGDVHGCADELKQLVQKIGYNQDEDQIILAGDLVYRGPDNVGVLRYAKQVGAMCVRGNHDDIVIRLKTYMNKYGIEAMQPADAVMPEGDVEDPLKFGDDHIDVAKNMTQEDYDYLVSCPLILDLPSLNNSVVVHGGLDGTIDHPVDNDPLSILTMRDIHKGVPTDDNKDGSHWTKSWTPNRPNMNVYYGHDASRGLNLDVNTFGTDSGCVYGHELTALEMRSHQLTQVSCA</sequence>
<comment type="caution">
    <text evidence="3">The sequence shown here is derived from an EMBL/GenBank/DDBJ whole genome shotgun (WGS) entry which is preliminary data.</text>
</comment>
<dbReference type="InterPro" id="IPR050126">
    <property type="entry name" value="Ap4A_hydrolase"/>
</dbReference>
<name>A0A1X2HF07_SYNRA</name>
<keyword evidence="1" id="KW-0812">Transmembrane</keyword>
<feature type="non-terminal residue" evidence="3">
    <location>
        <position position="1"/>
    </location>
</feature>
<dbReference type="SUPFAM" id="SSF56300">
    <property type="entry name" value="Metallo-dependent phosphatases"/>
    <property type="match status" value="1"/>
</dbReference>
<dbReference type="GO" id="GO:0006798">
    <property type="term" value="P:polyphosphate catabolic process"/>
    <property type="evidence" value="ECO:0007669"/>
    <property type="project" value="TreeGrafter"/>
</dbReference>
<dbReference type="STRING" id="13706.A0A1X2HF07"/>
<dbReference type="InterPro" id="IPR004843">
    <property type="entry name" value="Calcineurin-like_PHP"/>
</dbReference>
<accession>A0A1X2HF07</accession>
<proteinExistence type="predicted"/>
<dbReference type="InterPro" id="IPR029052">
    <property type="entry name" value="Metallo-depent_PP-like"/>
</dbReference>
<dbReference type="InParanoid" id="A0A1X2HF07"/>
<dbReference type="GO" id="GO:0000298">
    <property type="term" value="F:endopolyphosphatase activity"/>
    <property type="evidence" value="ECO:0007669"/>
    <property type="project" value="TreeGrafter"/>
</dbReference>
<dbReference type="Gene3D" id="3.60.21.10">
    <property type="match status" value="1"/>
</dbReference>
<dbReference type="OMA" id="NAAKTHN"/>
<organism evidence="3 4">
    <name type="scientific">Syncephalastrum racemosum</name>
    <name type="common">Filamentous fungus</name>
    <dbReference type="NCBI Taxonomy" id="13706"/>
    <lineage>
        <taxon>Eukaryota</taxon>
        <taxon>Fungi</taxon>
        <taxon>Fungi incertae sedis</taxon>
        <taxon>Mucoromycota</taxon>
        <taxon>Mucoromycotina</taxon>
        <taxon>Mucoromycetes</taxon>
        <taxon>Mucorales</taxon>
        <taxon>Syncephalastraceae</taxon>
        <taxon>Syncephalastrum</taxon>
    </lineage>
</organism>
<dbReference type="EMBL" id="MCGN01000004">
    <property type="protein sequence ID" value="ORY97545.1"/>
    <property type="molecule type" value="Genomic_DNA"/>
</dbReference>
<dbReference type="GO" id="GO:0016791">
    <property type="term" value="F:phosphatase activity"/>
    <property type="evidence" value="ECO:0007669"/>
    <property type="project" value="TreeGrafter"/>
</dbReference>
<gene>
    <name evidence="3" type="ORF">BCR43DRAFT_411599</name>
</gene>
<evidence type="ECO:0000256" key="1">
    <source>
        <dbReference type="SAM" id="Phobius"/>
    </source>
</evidence>
<dbReference type="Pfam" id="PF00149">
    <property type="entry name" value="Metallophos"/>
    <property type="match status" value="1"/>
</dbReference>
<feature type="transmembrane region" description="Helical" evidence="1">
    <location>
        <begin position="7"/>
        <end position="30"/>
    </location>
</feature>
<dbReference type="OrthoDB" id="10267127at2759"/>
<reference evidence="3 4" key="1">
    <citation type="submission" date="2016-07" db="EMBL/GenBank/DDBJ databases">
        <title>Pervasive Adenine N6-methylation of Active Genes in Fungi.</title>
        <authorList>
            <consortium name="DOE Joint Genome Institute"/>
            <person name="Mondo S.J."/>
            <person name="Dannebaum R.O."/>
            <person name="Kuo R.C."/>
            <person name="Labutti K."/>
            <person name="Haridas S."/>
            <person name="Kuo A."/>
            <person name="Salamov A."/>
            <person name="Ahrendt S.R."/>
            <person name="Lipzen A."/>
            <person name="Sullivan W."/>
            <person name="Andreopoulos W.B."/>
            <person name="Clum A."/>
            <person name="Lindquist E."/>
            <person name="Daum C."/>
            <person name="Ramamoorthy G.K."/>
            <person name="Gryganskyi A."/>
            <person name="Culley D."/>
            <person name="Magnuson J.K."/>
            <person name="James T.Y."/>
            <person name="O'Malley M.A."/>
            <person name="Stajich J.E."/>
            <person name="Spatafora J.W."/>
            <person name="Visel A."/>
            <person name="Grigoriev I.V."/>
        </authorList>
    </citation>
    <scope>NUCLEOTIDE SEQUENCE [LARGE SCALE GENOMIC DNA]</scope>
    <source>
        <strain evidence="3 4">NRRL 2496</strain>
    </source>
</reference>
<dbReference type="PANTHER" id="PTHR42850">
    <property type="entry name" value="METALLOPHOSPHOESTERASE"/>
    <property type="match status" value="1"/>
</dbReference>
<keyword evidence="4" id="KW-1185">Reference proteome</keyword>
<evidence type="ECO:0000313" key="4">
    <source>
        <dbReference type="Proteomes" id="UP000242180"/>
    </source>
</evidence>
<dbReference type="GO" id="GO:0005737">
    <property type="term" value="C:cytoplasm"/>
    <property type="evidence" value="ECO:0007669"/>
    <property type="project" value="TreeGrafter"/>
</dbReference>
<protein>
    <submittedName>
        <fullName evidence="3">Metallo-dependent phosphatase-like protein</fullName>
    </submittedName>
</protein>
<evidence type="ECO:0000259" key="2">
    <source>
        <dbReference type="Pfam" id="PF00149"/>
    </source>
</evidence>
<keyword evidence="1" id="KW-0472">Membrane</keyword>
<dbReference type="Proteomes" id="UP000242180">
    <property type="component" value="Unassembled WGS sequence"/>
</dbReference>
<keyword evidence="1" id="KW-1133">Transmembrane helix</keyword>
<dbReference type="AlphaFoldDB" id="A0A1X2HF07"/>
<dbReference type="PANTHER" id="PTHR42850:SF4">
    <property type="entry name" value="ZINC-DEPENDENT ENDOPOLYPHOSPHATASE"/>
    <property type="match status" value="1"/>
</dbReference>